<accession>A0ABN6SAR4</accession>
<feature type="compositionally biased region" description="Low complexity" evidence="1">
    <location>
        <begin position="208"/>
        <end position="228"/>
    </location>
</feature>
<gene>
    <name evidence="2" type="ORF">KIM372_02150</name>
</gene>
<organism evidence="2 3">
    <name type="scientific">Bombiscardovia nodaiensis</name>
    <dbReference type="NCBI Taxonomy" id="2932181"/>
    <lineage>
        <taxon>Bacteria</taxon>
        <taxon>Bacillati</taxon>
        <taxon>Actinomycetota</taxon>
        <taxon>Actinomycetes</taxon>
        <taxon>Bifidobacteriales</taxon>
        <taxon>Bifidobacteriaceae</taxon>
        <taxon>Bombiscardovia</taxon>
    </lineage>
</organism>
<evidence type="ECO:0000313" key="2">
    <source>
        <dbReference type="EMBL" id="BDR52308.1"/>
    </source>
</evidence>
<evidence type="ECO:0000256" key="1">
    <source>
        <dbReference type="SAM" id="MobiDB-lite"/>
    </source>
</evidence>
<dbReference type="Proteomes" id="UP001321766">
    <property type="component" value="Chromosome"/>
</dbReference>
<sequence>MGNRTSLLLKDAGGETTELLEGVTYFPLFWLLGTLSEPMKAQIERAQTLTEPAEADYADEDDYSDAYSEWFYSNQLGEVSVPIGAFTSNLEAHKPYIAEQHSPLVGLYQRFIGFITEQARTHPDASVYIDYSELTDFSDTVADYHQEMSQAVDQISGGQQVGPDWFDPTDVLLSTIGTDEYSDHTGERLFTSETFDSTERQLVQAFRAKPNQQNRQAQPAQPARQANQSEPTESPVLFESLESPEATEAPEATLAYTSIQPSKASFFQKLFRRRS</sequence>
<feature type="region of interest" description="Disordered" evidence="1">
    <location>
        <begin position="208"/>
        <end position="255"/>
    </location>
</feature>
<proteinExistence type="predicted"/>
<reference evidence="2 3" key="1">
    <citation type="journal article" date="2023" name="Microbiol. Spectr.">
        <title>Symbiosis of Carpenter Bees with Uncharacterized Lactic Acid Bacteria Showing NAD Auxotrophy.</title>
        <authorList>
            <person name="Kawasaki S."/>
            <person name="Ozawa K."/>
            <person name="Mori T."/>
            <person name="Yamamoto A."/>
            <person name="Ito M."/>
            <person name="Ohkuma M."/>
            <person name="Sakamoto M."/>
            <person name="Matsutani M."/>
        </authorList>
    </citation>
    <scope>NUCLEOTIDE SEQUENCE [LARGE SCALE GENOMIC DNA]</scope>
    <source>
        <strain evidence="2 3">Kim37-2</strain>
    </source>
</reference>
<evidence type="ECO:0000313" key="3">
    <source>
        <dbReference type="Proteomes" id="UP001321766"/>
    </source>
</evidence>
<protein>
    <submittedName>
        <fullName evidence="2">Uncharacterized protein</fullName>
    </submittedName>
</protein>
<feature type="compositionally biased region" description="Low complexity" evidence="1">
    <location>
        <begin position="239"/>
        <end position="255"/>
    </location>
</feature>
<dbReference type="EMBL" id="AP026798">
    <property type="protein sequence ID" value="BDR52308.1"/>
    <property type="molecule type" value="Genomic_DNA"/>
</dbReference>
<name>A0ABN6SAR4_9BIFI</name>
<keyword evidence="3" id="KW-1185">Reference proteome</keyword>